<evidence type="ECO:0000256" key="3">
    <source>
        <dbReference type="HAMAP-Rule" id="MF_00919"/>
    </source>
</evidence>
<dbReference type="Pfam" id="PF04957">
    <property type="entry name" value="RMF"/>
    <property type="match status" value="1"/>
</dbReference>
<evidence type="ECO:0000256" key="2">
    <source>
        <dbReference type="ARBA" id="ARBA00022845"/>
    </source>
</evidence>
<evidence type="ECO:0000313" key="6">
    <source>
        <dbReference type="Proteomes" id="UP000809621"/>
    </source>
</evidence>
<dbReference type="InterPro" id="IPR023200">
    <property type="entry name" value="RMF_sf"/>
</dbReference>
<comment type="similarity">
    <text evidence="3">Belongs to the ribosome modulation factor family.</text>
</comment>
<evidence type="ECO:0000313" key="5">
    <source>
        <dbReference type="EMBL" id="MBM7035793.1"/>
    </source>
</evidence>
<dbReference type="Gene3D" id="1.10.10.620">
    <property type="entry name" value="ribosome modulation factor like domain"/>
    <property type="match status" value="1"/>
</dbReference>
<keyword evidence="1 3" id="KW-0963">Cytoplasm</keyword>
<dbReference type="NCBIfam" id="NF041886">
    <property type="entry name" value="Rmf_CrpP_fam"/>
    <property type="match status" value="1"/>
</dbReference>
<keyword evidence="6" id="KW-1185">Reference proteome</keyword>
<dbReference type="NCBIfam" id="NF011162">
    <property type="entry name" value="PRK14563.1"/>
    <property type="match status" value="1"/>
</dbReference>
<sequence>MKRQKRDRLERAQSQGYKAGVNGRSAETCPYQQVDAKSYWLGGWRDAKHDRDSGLIK</sequence>
<comment type="function">
    <text evidence="3">During stationary phase, converts 70S ribosomes to an inactive dimeric form (100S ribosomes).</text>
</comment>
<accession>A0ABS2HDY7</accession>
<dbReference type="InterPro" id="IPR007040">
    <property type="entry name" value="Ribosome_modulation_factor"/>
</dbReference>
<dbReference type="EMBL" id="JAFEUM010000002">
    <property type="protein sequence ID" value="MBM7035793.1"/>
    <property type="molecule type" value="Genomic_DNA"/>
</dbReference>
<feature type="region of interest" description="Disordered" evidence="4">
    <location>
        <begin position="1"/>
        <end position="24"/>
    </location>
</feature>
<gene>
    <name evidence="3 5" type="primary">rmf</name>
    <name evidence="5" type="ORF">JQC93_05165</name>
</gene>
<evidence type="ECO:0000256" key="4">
    <source>
        <dbReference type="SAM" id="MobiDB-lite"/>
    </source>
</evidence>
<protein>
    <recommendedName>
        <fullName evidence="3">Ribosome modulation factor</fullName>
        <shortName evidence="3">RMF</shortName>
    </recommendedName>
</protein>
<comment type="subcellular location">
    <subcellularLocation>
        <location evidence="3">Cytoplasm</location>
    </subcellularLocation>
</comment>
<comment type="caution">
    <text evidence="5">The sequence shown here is derived from an EMBL/GenBank/DDBJ whole genome shotgun (WGS) entry which is preliminary data.</text>
</comment>
<evidence type="ECO:0000256" key="1">
    <source>
        <dbReference type="ARBA" id="ARBA00022490"/>
    </source>
</evidence>
<keyword evidence="2 3" id="KW-0810">Translation regulation</keyword>
<dbReference type="RefSeq" id="WP_084888053.1">
    <property type="nucleotide sequence ID" value="NZ_JAFEUM010000002.1"/>
</dbReference>
<dbReference type="Proteomes" id="UP000809621">
    <property type="component" value="Unassembled WGS sequence"/>
</dbReference>
<organism evidence="5 6">
    <name type="scientific">Vibrio ulleungensis</name>
    <dbReference type="NCBI Taxonomy" id="2807619"/>
    <lineage>
        <taxon>Bacteria</taxon>
        <taxon>Pseudomonadati</taxon>
        <taxon>Pseudomonadota</taxon>
        <taxon>Gammaproteobacteria</taxon>
        <taxon>Vibrionales</taxon>
        <taxon>Vibrionaceae</taxon>
        <taxon>Vibrio</taxon>
    </lineage>
</organism>
<dbReference type="HAMAP" id="MF_00919">
    <property type="entry name" value="RMF"/>
    <property type="match status" value="1"/>
</dbReference>
<proteinExistence type="inferred from homology"/>
<name>A0ABS2HDY7_9VIBR</name>
<reference evidence="5 6" key="1">
    <citation type="submission" date="2021-02" db="EMBL/GenBank/DDBJ databases">
        <authorList>
            <person name="Park J.-S."/>
        </authorList>
    </citation>
    <scope>NUCLEOTIDE SEQUENCE [LARGE SCALE GENOMIC DNA]</scope>
    <source>
        <strain evidence="5 6">188UL20-2</strain>
    </source>
</reference>